<name>A0ABX5BPC9_9XANT</name>
<accession>A0ABX5BPC9</accession>
<feature type="transmembrane region" description="Helical" evidence="1">
    <location>
        <begin position="22"/>
        <end position="42"/>
    </location>
</feature>
<organism evidence="2 3">
    <name type="scientific">Xanthomonas bromi</name>
    <dbReference type="NCBI Taxonomy" id="56449"/>
    <lineage>
        <taxon>Bacteria</taxon>
        <taxon>Pseudomonadati</taxon>
        <taxon>Pseudomonadota</taxon>
        <taxon>Gammaproteobacteria</taxon>
        <taxon>Lysobacterales</taxon>
        <taxon>Lysobacteraceae</taxon>
        <taxon>Xanthomonas</taxon>
    </lineage>
</organism>
<dbReference type="EMBL" id="MDCE01000014">
    <property type="protein sequence ID" value="PPV06628.1"/>
    <property type="molecule type" value="Genomic_DNA"/>
</dbReference>
<sequence length="79" mass="8691">MSPAGSQPCGEPRKKHTKTSSLIFGSVILLGAVTSASVGDFAQQRANVLRFWDQQVRCVDSFEWRATATCLGNVWNNDF</sequence>
<gene>
    <name evidence="2" type="ORF">XbrCFBP1976_11520</name>
</gene>
<keyword evidence="3" id="KW-1185">Reference proteome</keyword>
<evidence type="ECO:0000313" key="3">
    <source>
        <dbReference type="Proteomes" id="UP000239710"/>
    </source>
</evidence>
<keyword evidence="1" id="KW-1133">Transmembrane helix</keyword>
<comment type="caution">
    <text evidence="2">The sequence shown here is derived from an EMBL/GenBank/DDBJ whole genome shotgun (WGS) entry which is preliminary data.</text>
</comment>
<reference evidence="2 3" key="1">
    <citation type="submission" date="2016-08" db="EMBL/GenBank/DDBJ databases">
        <title>Evolution of the type three secretion system and type three effector repertoires in Xanthomonas.</title>
        <authorList>
            <person name="Merda D."/>
            <person name="Briand M."/>
            <person name="Bosis E."/>
            <person name="Rousseau C."/>
            <person name="Portier P."/>
            <person name="Jacques M.-A."/>
            <person name="Fischer-Le Saux M."/>
        </authorList>
    </citation>
    <scope>NUCLEOTIDE SEQUENCE [LARGE SCALE GENOMIC DNA]</scope>
    <source>
        <strain evidence="2 3">CFBP1976</strain>
    </source>
</reference>
<protein>
    <submittedName>
        <fullName evidence="2">Uncharacterized protein</fullName>
    </submittedName>
</protein>
<evidence type="ECO:0000256" key="1">
    <source>
        <dbReference type="SAM" id="Phobius"/>
    </source>
</evidence>
<keyword evidence="1" id="KW-0812">Transmembrane</keyword>
<keyword evidence="1" id="KW-0472">Membrane</keyword>
<dbReference type="Proteomes" id="UP000239710">
    <property type="component" value="Unassembled WGS sequence"/>
</dbReference>
<evidence type="ECO:0000313" key="2">
    <source>
        <dbReference type="EMBL" id="PPV06628.1"/>
    </source>
</evidence>
<proteinExistence type="predicted"/>